<protein>
    <recommendedName>
        <fullName evidence="1">Helicase Sen1 N-terminal domain-containing protein</fullName>
    </recommendedName>
</protein>
<proteinExistence type="predicted"/>
<evidence type="ECO:0000313" key="3">
    <source>
        <dbReference type="Proteomes" id="UP000516437"/>
    </source>
</evidence>
<dbReference type="AlphaFoldDB" id="A0A6A1W2A7"/>
<evidence type="ECO:0000259" key="1">
    <source>
        <dbReference type="Pfam" id="PF12726"/>
    </source>
</evidence>
<keyword evidence="3" id="KW-1185">Reference proteome</keyword>
<dbReference type="Proteomes" id="UP000516437">
    <property type="component" value="Chromosome 3"/>
</dbReference>
<dbReference type="EMBL" id="RXIC02000021">
    <property type="protein sequence ID" value="KAB1218247.1"/>
    <property type="molecule type" value="Genomic_DNA"/>
</dbReference>
<gene>
    <name evidence="2" type="ORF">CJ030_MR3G026127</name>
</gene>
<accession>A0A6A1W2A7</accession>
<evidence type="ECO:0000313" key="2">
    <source>
        <dbReference type="EMBL" id="KAB1218247.1"/>
    </source>
</evidence>
<dbReference type="InterPro" id="IPR024481">
    <property type="entry name" value="Helicase_Sen1_N"/>
</dbReference>
<dbReference type="Pfam" id="PF12726">
    <property type="entry name" value="SEN1_N"/>
    <property type="match status" value="1"/>
</dbReference>
<organism evidence="2 3">
    <name type="scientific">Morella rubra</name>
    <name type="common">Chinese bayberry</name>
    <dbReference type="NCBI Taxonomy" id="262757"/>
    <lineage>
        <taxon>Eukaryota</taxon>
        <taxon>Viridiplantae</taxon>
        <taxon>Streptophyta</taxon>
        <taxon>Embryophyta</taxon>
        <taxon>Tracheophyta</taxon>
        <taxon>Spermatophyta</taxon>
        <taxon>Magnoliopsida</taxon>
        <taxon>eudicotyledons</taxon>
        <taxon>Gunneridae</taxon>
        <taxon>Pentapetalae</taxon>
        <taxon>rosids</taxon>
        <taxon>fabids</taxon>
        <taxon>Fagales</taxon>
        <taxon>Myricaceae</taxon>
        <taxon>Morella</taxon>
    </lineage>
</organism>
<reference evidence="2 3" key="1">
    <citation type="journal article" date="2019" name="Plant Biotechnol. J.">
        <title>The red bayberry genome and genetic basis of sex determination.</title>
        <authorList>
            <person name="Jia H.M."/>
            <person name="Jia H.J."/>
            <person name="Cai Q.L."/>
            <person name="Wang Y."/>
            <person name="Zhao H.B."/>
            <person name="Yang W.F."/>
            <person name="Wang G.Y."/>
            <person name="Li Y.H."/>
            <person name="Zhan D.L."/>
            <person name="Shen Y.T."/>
            <person name="Niu Q.F."/>
            <person name="Chang L."/>
            <person name="Qiu J."/>
            <person name="Zhao L."/>
            <person name="Xie H.B."/>
            <person name="Fu W.Y."/>
            <person name="Jin J."/>
            <person name="Li X.W."/>
            <person name="Jiao Y."/>
            <person name="Zhou C.C."/>
            <person name="Tu T."/>
            <person name="Chai C.Y."/>
            <person name="Gao J.L."/>
            <person name="Fan L.J."/>
            <person name="van de Weg E."/>
            <person name="Wang J.Y."/>
            <person name="Gao Z.S."/>
        </authorList>
    </citation>
    <scope>NUCLEOTIDE SEQUENCE [LARGE SCALE GENOMIC DNA]</scope>
    <source>
        <tissue evidence="2">Leaves</tissue>
    </source>
</reference>
<sequence>MGPLLETFYNYFKDEHLNSPLKRLWKRISDEMRECIQCISQHHQALEMYDTEYELTCISPLLDVLQTLDEERVTQHLREINARVAREEYDPDRDNAEVVSVMYEILMFPILLDDQSLFTEFETFIEAIDNKHELALEGQQQFPGVYALFFFKRRVRSVGHRLAGSMGKLRRVTELEPLQPLLKKFIGLLETEVLPFIPETSRPRSKLDRVSIWLGIKSLLGFLEPPAFEEGILERYPIFLDLVLNHISGDSTSLEALQDGEHEKQRRHFLYFLLHQVPVSSNFSVLTRKKACQVMPAVKNGGISTRKICCYLERGVWI</sequence>
<comment type="caution">
    <text evidence="2">The sequence shown here is derived from an EMBL/GenBank/DDBJ whole genome shotgun (WGS) entry which is preliminary data.</text>
</comment>
<feature type="domain" description="Helicase Sen1 N-terminal" evidence="1">
    <location>
        <begin position="24"/>
        <end position="252"/>
    </location>
</feature>
<name>A0A6A1W2A7_9ROSI</name>
<dbReference type="OrthoDB" id="6513042at2759"/>